<evidence type="ECO:0000313" key="2">
    <source>
        <dbReference type="EnsemblMetazoa" id="CJA10259b.1"/>
    </source>
</evidence>
<dbReference type="AlphaFoldDB" id="A0A8R1DTD0"/>
<feature type="chain" id="PRO_5035946640" description="Glycosyltransferase family 92 protein" evidence="1">
    <location>
        <begin position="27"/>
        <end position="478"/>
    </location>
</feature>
<reference evidence="2" key="2">
    <citation type="submission" date="2022-06" db="UniProtKB">
        <authorList>
            <consortium name="EnsemblMetazoa"/>
        </authorList>
    </citation>
    <scope>IDENTIFICATION</scope>
    <source>
        <strain evidence="2">DF5081</strain>
    </source>
</reference>
<proteinExistence type="predicted"/>
<evidence type="ECO:0008006" key="4">
    <source>
        <dbReference type="Google" id="ProtNLM"/>
    </source>
</evidence>
<dbReference type="Proteomes" id="UP000005237">
    <property type="component" value="Unassembled WGS sequence"/>
</dbReference>
<accession>A0A8R1DTD0</accession>
<dbReference type="OMA" id="TNSRMCQ"/>
<dbReference type="EnsemblMetazoa" id="CJA10259b.1">
    <property type="protein sequence ID" value="CJA10259b.1"/>
    <property type="gene ID" value="WBGene00129463"/>
</dbReference>
<sequence>MESKSIFRTCKLFLLILVNFSTQNVGLINMDPKKPMDILHGEYKLPDSPLPLDKYHPTWATVWPLDDEDFQRFEMKLALWPPKYCHAVFLCPVPKVDYTKENFKTQKDMCENKYIKYYPQTKQLVFKADAGSAEVSKYWLNDKLRAFFNKTASGEVFAKFQYSNILADNFNDWMKEIDIDSESLFPINITNSDLLILTNSRMCRVVKVRGAFYPFFKDAIEKDTSKEFPSWIFDGAKYVNSDALFPTAYSETSKTFRHDLLQPLKDKQWHRDGNVGQYTRNCNERTPSIVGMMAEGQAPFMTEGVYSVGIHNPPAAVTAHETSEIYLEVGVCHWFRIWITSRDNQMDKYKDSPPTEYITVFLNEGFFVGPNSDIAHPLPDPFDLTIFRLRGFLKMPPETGYWDGKTLEMAMGSNTEPFVFREYIRMDRIKENSFNMHVITAPGCSMKIGPSLRSNSVPKGVRPINRWKIENCQYTFYT</sequence>
<organism evidence="2 3">
    <name type="scientific">Caenorhabditis japonica</name>
    <dbReference type="NCBI Taxonomy" id="281687"/>
    <lineage>
        <taxon>Eukaryota</taxon>
        <taxon>Metazoa</taxon>
        <taxon>Ecdysozoa</taxon>
        <taxon>Nematoda</taxon>
        <taxon>Chromadorea</taxon>
        <taxon>Rhabditida</taxon>
        <taxon>Rhabditina</taxon>
        <taxon>Rhabditomorpha</taxon>
        <taxon>Rhabditoidea</taxon>
        <taxon>Rhabditidae</taxon>
        <taxon>Peloderinae</taxon>
        <taxon>Caenorhabditis</taxon>
    </lineage>
</organism>
<keyword evidence="1" id="KW-0732">Signal</keyword>
<name>A0A8R1DTD0_CAEJA</name>
<evidence type="ECO:0000256" key="1">
    <source>
        <dbReference type="SAM" id="SignalP"/>
    </source>
</evidence>
<protein>
    <recommendedName>
        <fullName evidence="4">Glycosyltransferase family 92 protein</fullName>
    </recommendedName>
</protein>
<keyword evidence="3" id="KW-1185">Reference proteome</keyword>
<feature type="signal peptide" evidence="1">
    <location>
        <begin position="1"/>
        <end position="26"/>
    </location>
</feature>
<reference evidence="3" key="1">
    <citation type="submission" date="2010-08" db="EMBL/GenBank/DDBJ databases">
        <authorList>
            <consortium name="Caenorhabditis japonica Sequencing Consortium"/>
            <person name="Wilson R.K."/>
        </authorList>
    </citation>
    <scope>NUCLEOTIDE SEQUENCE [LARGE SCALE GENOMIC DNA]</scope>
    <source>
        <strain evidence="3">DF5081</strain>
    </source>
</reference>
<evidence type="ECO:0000313" key="3">
    <source>
        <dbReference type="Proteomes" id="UP000005237"/>
    </source>
</evidence>